<evidence type="ECO:0000256" key="2">
    <source>
        <dbReference type="SAM" id="MobiDB-lite"/>
    </source>
</evidence>
<dbReference type="EMBL" id="CP085043">
    <property type="protein sequence ID" value="UZF15311.1"/>
    <property type="molecule type" value="Genomic_DNA"/>
</dbReference>
<reference evidence="3" key="1">
    <citation type="submission" date="2021-10" db="EMBL/GenBank/DDBJ databases">
        <title>Complete genome sequences of five Ralstonia solancearum strains isolated from sunflower.</title>
        <authorList>
            <person name="She X."/>
            <person name="He Z."/>
        </authorList>
    </citation>
    <scope>NUCLEOTIDE SEQUENCE</scope>
    <source>
        <strain evidence="3">RS638</strain>
    </source>
</reference>
<evidence type="ECO:0000313" key="3">
    <source>
        <dbReference type="EMBL" id="UZF15311.1"/>
    </source>
</evidence>
<evidence type="ECO:0000256" key="1">
    <source>
        <dbReference type="SAM" id="Coils"/>
    </source>
</evidence>
<gene>
    <name evidence="3" type="ORF">LH706_02270</name>
</gene>
<protein>
    <submittedName>
        <fullName evidence="3">Uncharacterized protein</fullName>
    </submittedName>
</protein>
<organism evidence="3">
    <name type="scientific">Ralstonia solanacearum</name>
    <name type="common">Pseudomonas solanacearum</name>
    <dbReference type="NCBI Taxonomy" id="305"/>
    <lineage>
        <taxon>Bacteria</taxon>
        <taxon>Pseudomonadati</taxon>
        <taxon>Pseudomonadota</taxon>
        <taxon>Betaproteobacteria</taxon>
        <taxon>Burkholderiales</taxon>
        <taxon>Burkholderiaceae</taxon>
        <taxon>Ralstonia</taxon>
        <taxon>Ralstonia solanacearum species complex</taxon>
    </lineage>
</organism>
<feature type="coiled-coil region" evidence="1">
    <location>
        <begin position="210"/>
        <end position="265"/>
    </location>
</feature>
<keyword evidence="1" id="KW-0175">Coiled coil</keyword>
<accession>A0ABY6NE61</accession>
<name>A0ABY6NE61_RALSL</name>
<feature type="region of interest" description="Disordered" evidence="2">
    <location>
        <begin position="376"/>
        <end position="401"/>
    </location>
</feature>
<sequence>MRKENENAVVECTIVLKTDEVSARVNAPIQVTRPKLVQLLVENFRPIGHTAGLSVKQLTMDSAPAFLHEVERRERRHPLVIVSLGRDGTFSVMPERLRTIVIGLADVVEIPANVDTFELQGAIGRRYIAFGGAINIVFPVRRACHEPICDTVLLRPENFDFIRNIESEVLSVITHRTNSPYSWKHISTESVNQAILRNKLLRVVAQAKEKNDTASEISEYIALLEEADRELQAKDSEMDQLRTSLENESEETRRLEANIASLKHALSGRDSADDPNSEEMADALISLRQAIVALQKGDISLEETLEIVATLYPDRIVALDSAYDSARTSDKGGFRYGIKAFELLSKLASEYWQILADGKGDQQAKSVFGQNAYAANEARDSVQNSRKRGQSKEGSQRWMNP</sequence>
<proteinExistence type="predicted"/>